<keyword evidence="7 10" id="KW-0511">Multifunctional enzyme</keyword>
<dbReference type="InterPro" id="IPR024051">
    <property type="entry name" value="AICAR_Tfase_dup_dom_sf"/>
</dbReference>
<dbReference type="PANTHER" id="PTHR11692">
    <property type="entry name" value="BIFUNCTIONAL PURINE BIOSYNTHESIS PROTEIN PURH"/>
    <property type="match status" value="1"/>
</dbReference>
<dbReference type="GO" id="GO:0006189">
    <property type="term" value="P:'de novo' IMP biosynthetic process"/>
    <property type="evidence" value="ECO:0007669"/>
    <property type="project" value="UniProtKB-UniRule"/>
</dbReference>
<dbReference type="Gene3D" id="3.40.140.20">
    <property type="match status" value="2"/>
</dbReference>
<protein>
    <recommendedName>
        <fullName evidence="10">Bifunctional purine biosynthesis protein PurH</fullName>
    </recommendedName>
    <domain>
        <recommendedName>
            <fullName evidence="10">Phosphoribosylaminoimidazolecarboxamide formyltransferase</fullName>
            <ecNumber evidence="10">2.1.2.3</ecNumber>
        </recommendedName>
        <alternativeName>
            <fullName evidence="10">AICAR transformylase</fullName>
        </alternativeName>
    </domain>
    <domain>
        <recommendedName>
            <fullName evidence="10">IMP cyclohydrolase</fullName>
            <ecNumber evidence="10">3.5.4.10</ecNumber>
        </recommendedName>
        <alternativeName>
            <fullName evidence="10">ATIC</fullName>
        </alternativeName>
        <alternativeName>
            <fullName evidence="10">IMP synthase</fullName>
        </alternativeName>
        <alternativeName>
            <fullName evidence="10">Inosinicase</fullName>
        </alternativeName>
    </domain>
</protein>
<keyword evidence="13" id="KW-1185">Reference proteome</keyword>
<reference evidence="12 13" key="1">
    <citation type="submission" date="2014-12" db="EMBL/GenBank/DDBJ databases">
        <title>Genome sequence of Flavobacterium beibuense RSKm HC5.</title>
        <authorList>
            <person name="Kim J.F."/>
            <person name="Song J.Y."/>
            <person name="Kwak M.-J."/>
            <person name="Lee S.-W."/>
        </authorList>
    </citation>
    <scope>NUCLEOTIDE SEQUENCE [LARGE SCALE GENOMIC DNA]</scope>
    <source>
        <strain evidence="12 13">RSKm HC5</strain>
    </source>
</reference>
<dbReference type="SMART" id="SM00798">
    <property type="entry name" value="AICARFT_IMPCHas"/>
    <property type="match status" value="1"/>
</dbReference>
<comment type="catalytic activity">
    <reaction evidence="9 10">
        <text>IMP + H2O = 5-formamido-1-(5-phospho-D-ribosyl)imidazole-4-carboxamide</text>
        <dbReference type="Rhea" id="RHEA:18445"/>
        <dbReference type="ChEBI" id="CHEBI:15377"/>
        <dbReference type="ChEBI" id="CHEBI:58053"/>
        <dbReference type="ChEBI" id="CHEBI:58467"/>
        <dbReference type="EC" id="3.5.4.10"/>
    </reaction>
</comment>
<feature type="domain" description="MGS-like" evidence="11">
    <location>
        <begin position="1"/>
        <end position="149"/>
    </location>
</feature>
<comment type="similarity">
    <text evidence="3 10">Belongs to the PurH family.</text>
</comment>
<dbReference type="SUPFAM" id="SSF52335">
    <property type="entry name" value="Methylglyoxal synthase-like"/>
    <property type="match status" value="1"/>
</dbReference>
<dbReference type="PROSITE" id="PS51855">
    <property type="entry name" value="MGS"/>
    <property type="match status" value="1"/>
</dbReference>
<dbReference type="NCBIfam" id="NF002049">
    <property type="entry name" value="PRK00881.1"/>
    <property type="match status" value="1"/>
</dbReference>
<dbReference type="UniPathway" id="UPA00074">
    <property type="reaction ID" value="UER00133"/>
</dbReference>
<evidence type="ECO:0000313" key="13">
    <source>
        <dbReference type="Proteomes" id="UP000289775"/>
    </source>
</evidence>
<keyword evidence="6 10" id="KW-0378">Hydrolase</keyword>
<evidence type="ECO:0000256" key="4">
    <source>
        <dbReference type="ARBA" id="ARBA00022679"/>
    </source>
</evidence>
<dbReference type="CDD" id="cd01421">
    <property type="entry name" value="IMPCH"/>
    <property type="match status" value="1"/>
</dbReference>
<evidence type="ECO:0000256" key="9">
    <source>
        <dbReference type="ARBA" id="ARBA00050687"/>
    </source>
</evidence>
<comment type="domain">
    <text evidence="10">The IMP cyclohydrolase activity resides in the N-terminal region.</text>
</comment>
<dbReference type="EC" id="3.5.4.10" evidence="10"/>
<dbReference type="PIRSF" id="PIRSF000414">
    <property type="entry name" value="AICARFT_IMPCHas"/>
    <property type="match status" value="1"/>
</dbReference>
<dbReference type="InterPro" id="IPR002695">
    <property type="entry name" value="PurH-like"/>
</dbReference>
<dbReference type="OrthoDB" id="9802065at2"/>
<evidence type="ECO:0000313" key="12">
    <source>
        <dbReference type="EMBL" id="RYJ43398.1"/>
    </source>
</evidence>
<evidence type="ECO:0000256" key="5">
    <source>
        <dbReference type="ARBA" id="ARBA00022755"/>
    </source>
</evidence>
<gene>
    <name evidence="10" type="primary">purH</name>
    <name evidence="12" type="ORF">NU09_1736</name>
</gene>
<comment type="caution">
    <text evidence="12">The sequence shown here is derived from an EMBL/GenBank/DDBJ whole genome shotgun (WGS) entry which is preliminary data.</text>
</comment>
<dbReference type="HAMAP" id="MF_00139">
    <property type="entry name" value="PurH"/>
    <property type="match status" value="1"/>
</dbReference>
<dbReference type="Gene3D" id="3.40.50.1380">
    <property type="entry name" value="Methylglyoxal synthase-like domain"/>
    <property type="match status" value="1"/>
</dbReference>
<dbReference type="FunFam" id="3.40.140.20:FF:000001">
    <property type="entry name" value="Bifunctional purine biosynthesis protein PurH"/>
    <property type="match status" value="1"/>
</dbReference>
<dbReference type="GO" id="GO:0005829">
    <property type="term" value="C:cytosol"/>
    <property type="evidence" value="ECO:0007669"/>
    <property type="project" value="TreeGrafter"/>
</dbReference>
<keyword evidence="5 10" id="KW-0658">Purine biosynthesis</keyword>
<dbReference type="PANTHER" id="PTHR11692:SF0">
    <property type="entry name" value="BIFUNCTIONAL PURINE BIOSYNTHESIS PROTEIN ATIC"/>
    <property type="match status" value="1"/>
</dbReference>
<dbReference type="Pfam" id="PF02142">
    <property type="entry name" value="MGS"/>
    <property type="match status" value="1"/>
</dbReference>
<dbReference type="AlphaFoldDB" id="A0A444WC55"/>
<dbReference type="GO" id="GO:0004643">
    <property type="term" value="F:phosphoribosylaminoimidazolecarboxamide formyltransferase activity"/>
    <property type="evidence" value="ECO:0007669"/>
    <property type="project" value="UniProtKB-UniRule"/>
</dbReference>
<evidence type="ECO:0000256" key="1">
    <source>
        <dbReference type="ARBA" id="ARBA00004844"/>
    </source>
</evidence>
<name>A0A444WC55_9FLAO</name>
<sequence length="508" mass="55729">MSTVKNISSALISVFDKDGLEPIVRKLHENSVTIYSTGGTESFIKDLGIPVVAVEDVTSYPSILGGRVKTLHPKVFGGILNRQDNESDVQQMKEFDIPQIDLVIVDLYPFEKTVASGAPEADIIEKIDIGGISLIRAAAKNFKDTVIVASVNEYSLFLDMLTSNNGGTTIEERRLLATKAFHVSSNYDTAIFNYFNTDDTYYKASIADGQVLRYGENPHQKGFFFGEFDKMFTKLHGKELSYNNLLDVDAAVNLMQEFKNDNPTFAILKHNNACGLATRSTVKEAYLDALAGDPTSAFGGVLISNAKIDKAAAEEINQLFCEVVIAPGYDDDAVAVLQEKKNRIILVQNDVELPAKQVRTCLNGLLVQDKDNITDNKEHLTTVTVTSPTEQEVEDLLFASKICKHTKSNTIVFAKNKQLFASGTGQTSRVDALRQAVEKANSFNFDLNGAVMASDAFFPFPDCVELAKNAGITAVIQPGGSIKDELSINYCNENNVAMVFTGTRHFKH</sequence>
<dbReference type="RefSeq" id="WP_129750869.1">
    <property type="nucleotide sequence ID" value="NZ_JUIW01000005.1"/>
</dbReference>
<dbReference type="InterPro" id="IPR011607">
    <property type="entry name" value="MGS-like_dom"/>
</dbReference>
<organism evidence="12 13">
    <name type="scientific">Flavobacterium beibuense</name>
    <dbReference type="NCBI Taxonomy" id="657326"/>
    <lineage>
        <taxon>Bacteria</taxon>
        <taxon>Pseudomonadati</taxon>
        <taxon>Bacteroidota</taxon>
        <taxon>Flavobacteriia</taxon>
        <taxon>Flavobacteriales</taxon>
        <taxon>Flavobacteriaceae</taxon>
        <taxon>Flavobacterium</taxon>
    </lineage>
</organism>
<evidence type="ECO:0000256" key="2">
    <source>
        <dbReference type="ARBA" id="ARBA00004954"/>
    </source>
</evidence>
<comment type="pathway">
    <text evidence="2 10">Purine metabolism; IMP biosynthesis via de novo pathway; 5-formamido-1-(5-phospho-D-ribosyl)imidazole-4-carboxamide from 5-amino-1-(5-phospho-D-ribosyl)imidazole-4-carboxamide (10-formyl THF route): step 1/1.</text>
</comment>
<evidence type="ECO:0000256" key="6">
    <source>
        <dbReference type="ARBA" id="ARBA00022801"/>
    </source>
</evidence>
<evidence type="ECO:0000256" key="7">
    <source>
        <dbReference type="ARBA" id="ARBA00023268"/>
    </source>
</evidence>
<dbReference type="EMBL" id="JUIW01000005">
    <property type="protein sequence ID" value="RYJ43398.1"/>
    <property type="molecule type" value="Genomic_DNA"/>
</dbReference>
<accession>A0A444WC55</accession>
<dbReference type="GO" id="GO:0003937">
    <property type="term" value="F:IMP cyclohydrolase activity"/>
    <property type="evidence" value="ECO:0007669"/>
    <property type="project" value="UniProtKB-UniRule"/>
</dbReference>
<dbReference type="EC" id="2.1.2.3" evidence="10"/>
<proteinExistence type="inferred from homology"/>
<dbReference type="Proteomes" id="UP000289775">
    <property type="component" value="Unassembled WGS sequence"/>
</dbReference>
<dbReference type="InterPro" id="IPR036914">
    <property type="entry name" value="MGS-like_dom_sf"/>
</dbReference>
<comment type="pathway">
    <text evidence="1 10">Purine metabolism; IMP biosynthesis via de novo pathway; IMP from 5-formamido-1-(5-phospho-D-ribosyl)imidazole-4-carboxamide: step 1/1.</text>
</comment>
<dbReference type="FunFam" id="3.40.50.1380:FF:000001">
    <property type="entry name" value="Bifunctional purine biosynthesis protein PurH"/>
    <property type="match status" value="1"/>
</dbReference>
<dbReference type="FunFam" id="3.40.140.20:FF:000005">
    <property type="entry name" value="Bifunctional purine biosynthesis protein PurH"/>
    <property type="match status" value="1"/>
</dbReference>
<evidence type="ECO:0000256" key="3">
    <source>
        <dbReference type="ARBA" id="ARBA00007667"/>
    </source>
</evidence>
<evidence type="ECO:0000256" key="8">
    <source>
        <dbReference type="ARBA" id="ARBA00050488"/>
    </source>
</evidence>
<keyword evidence="4 10" id="KW-0808">Transferase</keyword>
<dbReference type="Pfam" id="PF01808">
    <property type="entry name" value="AICARFT_IMPCHas"/>
    <property type="match status" value="1"/>
</dbReference>
<dbReference type="SMART" id="SM00851">
    <property type="entry name" value="MGS"/>
    <property type="match status" value="1"/>
</dbReference>
<dbReference type="InterPro" id="IPR016193">
    <property type="entry name" value="Cytidine_deaminase-like"/>
</dbReference>
<evidence type="ECO:0000256" key="10">
    <source>
        <dbReference type="HAMAP-Rule" id="MF_00139"/>
    </source>
</evidence>
<evidence type="ECO:0000259" key="11">
    <source>
        <dbReference type="PROSITE" id="PS51855"/>
    </source>
</evidence>
<comment type="catalytic activity">
    <reaction evidence="8 10">
        <text>(6R)-10-formyltetrahydrofolate + 5-amino-1-(5-phospho-beta-D-ribosyl)imidazole-4-carboxamide = 5-formamido-1-(5-phospho-D-ribosyl)imidazole-4-carboxamide + (6S)-5,6,7,8-tetrahydrofolate</text>
        <dbReference type="Rhea" id="RHEA:22192"/>
        <dbReference type="ChEBI" id="CHEBI:57453"/>
        <dbReference type="ChEBI" id="CHEBI:58467"/>
        <dbReference type="ChEBI" id="CHEBI:58475"/>
        <dbReference type="ChEBI" id="CHEBI:195366"/>
        <dbReference type="EC" id="2.1.2.3"/>
    </reaction>
</comment>
<dbReference type="SUPFAM" id="SSF53927">
    <property type="entry name" value="Cytidine deaminase-like"/>
    <property type="match status" value="1"/>
</dbReference>